<comment type="caution">
    <text evidence="2">The sequence shown here is derived from an EMBL/GenBank/DDBJ whole genome shotgun (WGS) entry which is preliminary data.</text>
</comment>
<feature type="transmembrane region" description="Helical" evidence="1">
    <location>
        <begin position="154"/>
        <end position="175"/>
    </location>
</feature>
<evidence type="ECO:0000256" key="1">
    <source>
        <dbReference type="SAM" id="Phobius"/>
    </source>
</evidence>
<dbReference type="EMBL" id="LNIX01000039">
    <property type="protein sequence ID" value="OXA39418.1"/>
    <property type="molecule type" value="Genomic_DNA"/>
</dbReference>
<proteinExistence type="predicted"/>
<reference evidence="2 3" key="1">
    <citation type="submission" date="2015-12" db="EMBL/GenBank/DDBJ databases">
        <title>The genome of Folsomia candida.</title>
        <authorList>
            <person name="Faddeeva A."/>
            <person name="Derks M.F."/>
            <person name="Anvar Y."/>
            <person name="Smit S."/>
            <person name="Van Straalen N."/>
            <person name="Roelofs D."/>
        </authorList>
    </citation>
    <scope>NUCLEOTIDE SEQUENCE [LARGE SCALE GENOMIC DNA]</scope>
    <source>
        <strain evidence="2 3">VU population</strain>
        <tissue evidence="2">Whole body</tissue>
    </source>
</reference>
<protein>
    <submittedName>
        <fullName evidence="2">Uncharacterized protein</fullName>
    </submittedName>
</protein>
<name>A0A226D3L5_FOLCA</name>
<evidence type="ECO:0000313" key="3">
    <source>
        <dbReference type="Proteomes" id="UP000198287"/>
    </source>
</evidence>
<evidence type="ECO:0000313" key="2">
    <source>
        <dbReference type="EMBL" id="OXA39418.1"/>
    </source>
</evidence>
<gene>
    <name evidence="2" type="ORF">Fcan01_25954</name>
</gene>
<keyword evidence="3" id="KW-1185">Reference proteome</keyword>
<dbReference type="Proteomes" id="UP000198287">
    <property type="component" value="Unassembled WGS sequence"/>
</dbReference>
<organism evidence="2 3">
    <name type="scientific">Folsomia candida</name>
    <name type="common">Springtail</name>
    <dbReference type="NCBI Taxonomy" id="158441"/>
    <lineage>
        <taxon>Eukaryota</taxon>
        <taxon>Metazoa</taxon>
        <taxon>Ecdysozoa</taxon>
        <taxon>Arthropoda</taxon>
        <taxon>Hexapoda</taxon>
        <taxon>Collembola</taxon>
        <taxon>Entomobryomorpha</taxon>
        <taxon>Isotomoidea</taxon>
        <taxon>Isotomidae</taxon>
        <taxon>Proisotominae</taxon>
        <taxon>Folsomia</taxon>
    </lineage>
</organism>
<keyword evidence="1" id="KW-0472">Membrane</keyword>
<keyword evidence="1" id="KW-0812">Transmembrane</keyword>
<accession>A0A226D3L5</accession>
<keyword evidence="1" id="KW-1133">Transmembrane helix</keyword>
<sequence length="181" mass="21258">MCHLRGTFRHNSFRQEYGRCRQNPIHSHHPKNVNFTINTNITKVQRNIEIELIECGKTVFIAQSDEIEAEYNFLKNKYPWHKFYKGKEILRESFHGVIFRLVRNLKLPFYYKSLVETGIQGRVEQEVISRAHFSRKPASNEHPMIVRDIGLDGAFSTFIIIWSVAVVASLPAFVFEIRFCL</sequence>
<dbReference type="AlphaFoldDB" id="A0A226D3L5"/>